<accession>A0A832HZ42</accession>
<gene>
    <name evidence="2" type="ORF">ENR23_01610</name>
</gene>
<comment type="caution">
    <text evidence="2">The sequence shown here is derived from an EMBL/GenBank/DDBJ whole genome shotgun (WGS) entry which is preliminary data.</text>
</comment>
<dbReference type="PROSITE" id="PS51257">
    <property type="entry name" value="PROKAR_LIPOPROTEIN"/>
    <property type="match status" value="1"/>
</dbReference>
<dbReference type="AlphaFoldDB" id="A0A832HZ42"/>
<feature type="signal peptide" evidence="1">
    <location>
        <begin position="1"/>
        <end position="24"/>
    </location>
</feature>
<keyword evidence="1" id="KW-0732">Signal</keyword>
<reference evidence="2" key="1">
    <citation type="journal article" date="2020" name="mSystems">
        <title>Genome- and Community-Level Interaction Insights into Carbon Utilization and Element Cycling Functions of Hydrothermarchaeota in Hydrothermal Sediment.</title>
        <authorList>
            <person name="Zhou Z."/>
            <person name="Liu Y."/>
            <person name="Xu W."/>
            <person name="Pan J."/>
            <person name="Luo Z.H."/>
            <person name="Li M."/>
        </authorList>
    </citation>
    <scope>NUCLEOTIDE SEQUENCE [LARGE SCALE GENOMIC DNA]</scope>
    <source>
        <strain evidence="2">SpSt-381</strain>
    </source>
</reference>
<evidence type="ECO:0000313" key="2">
    <source>
        <dbReference type="EMBL" id="HGZ42119.1"/>
    </source>
</evidence>
<sequence>MTRTAPIVAAVALGATLAASCATAPAPPVQVLPERVVAGPGTDPPGRLGSPFADRRAGFATIAYPLLIDRTDVGLGATVQYNRIPTVGELHDLAALATLRALVLSLPAWPAGYAALEPLQQLPRDVETWIVLPGYPPSREAAEAWNEIGARLRIVVVVTEPPPSSAVVADLNVMRALDRLVAQTDDPRRTGFERFQRPLSFRVLRE</sequence>
<evidence type="ECO:0000256" key="1">
    <source>
        <dbReference type="SAM" id="SignalP"/>
    </source>
</evidence>
<protein>
    <submittedName>
        <fullName evidence="2">Uncharacterized protein</fullName>
    </submittedName>
</protein>
<dbReference type="EMBL" id="DSQF01000003">
    <property type="protein sequence ID" value="HGZ42119.1"/>
    <property type="molecule type" value="Genomic_DNA"/>
</dbReference>
<feature type="chain" id="PRO_5032464295" evidence="1">
    <location>
        <begin position="25"/>
        <end position="206"/>
    </location>
</feature>
<organism evidence="2">
    <name type="scientific">Eiseniibacteriota bacterium</name>
    <dbReference type="NCBI Taxonomy" id="2212470"/>
    <lineage>
        <taxon>Bacteria</taxon>
        <taxon>Candidatus Eiseniibacteriota</taxon>
    </lineage>
</organism>
<name>A0A832HZ42_UNCEI</name>
<proteinExistence type="predicted"/>